<protein>
    <submittedName>
        <fullName evidence="1">Uncharacterized protein</fullName>
    </submittedName>
</protein>
<evidence type="ECO:0000313" key="2">
    <source>
        <dbReference type="Proteomes" id="UP001152795"/>
    </source>
</evidence>
<keyword evidence="2" id="KW-1185">Reference proteome</keyword>
<reference evidence="1" key="1">
    <citation type="submission" date="2020-04" db="EMBL/GenBank/DDBJ databases">
        <authorList>
            <person name="Alioto T."/>
            <person name="Alioto T."/>
            <person name="Gomez Garrido J."/>
        </authorList>
    </citation>
    <scope>NUCLEOTIDE SEQUENCE</scope>
    <source>
        <strain evidence="1">A484AB</strain>
    </source>
</reference>
<dbReference type="OrthoDB" id="5973539at2759"/>
<accession>A0A6S7GR79</accession>
<organism evidence="1 2">
    <name type="scientific">Paramuricea clavata</name>
    <name type="common">Red gorgonian</name>
    <name type="synonym">Violescent sea-whip</name>
    <dbReference type="NCBI Taxonomy" id="317549"/>
    <lineage>
        <taxon>Eukaryota</taxon>
        <taxon>Metazoa</taxon>
        <taxon>Cnidaria</taxon>
        <taxon>Anthozoa</taxon>
        <taxon>Octocorallia</taxon>
        <taxon>Malacalcyonacea</taxon>
        <taxon>Plexauridae</taxon>
        <taxon>Paramuricea</taxon>
    </lineage>
</organism>
<sequence>MARGLFITTCLFYIYTFPIFSGQFLTKMTKTYKLGNWVTADFKTISKYVRRMHSPVKITRPSLLALQDLIETNPEVYMLFTTMFTQKVVIDPGEEYPVNPISDYRDMLKKMEIIITAAPEYNSTLGVLPLKHLLEYVMATPSGTMAFINDKVNKCFKDILNDWAQFLGNPDSRTVLNQQVNDKG</sequence>
<dbReference type="Proteomes" id="UP001152795">
    <property type="component" value="Unassembled WGS sequence"/>
</dbReference>
<proteinExistence type="predicted"/>
<name>A0A6S7GR79_PARCT</name>
<comment type="caution">
    <text evidence="1">The sequence shown here is derived from an EMBL/GenBank/DDBJ whole genome shotgun (WGS) entry which is preliminary data.</text>
</comment>
<gene>
    <name evidence="1" type="ORF">PACLA_8A022046</name>
</gene>
<dbReference type="InterPro" id="IPR022237">
    <property type="entry name" value="PsiD-like"/>
</dbReference>
<dbReference type="AlphaFoldDB" id="A0A6S7GR79"/>
<dbReference type="Pfam" id="PF12588">
    <property type="entry name" value="PSDC"/>
    <property type="match status" value="1"/>
</dbReference>
<dbReference type="EMBL" id="CACRXK020002481">
    <property type="protein sequence ID" value="CAB3994518.1"/>
    <property type="molecule type" value="Genomic_DNA"/>
</dbReference>
<evidence type="ECO:0000313" key="1">
    <source>
        <dbReference type="EMBL" id="CAB3994518.1"/>
    </source>
</evidence>